<protein>
    <submittedName>
        <fullName evidence="2">Uncharacterized protein</fullName>
    </submittedName>
</protein>
<dbReference type="EMBL" id="GBRH01251365">
    <property type="protein sequence ID" value="JAD46530.1"/>
    <property type="molecule type" value="Transcribed_RNA"/>
</dbReference>
<organism evidence="2">
    <name type="scientific">Arundo donax</name>
    <name type="common">Giant reed</name>
    <name type="synonym">Donax arundinaceus</name>
    <dbReference type="NCBI Taxonomy" id="35708"/>
    <lineage>
        <taxon>Eukaryota</taxon>
        <taxon>Viridiplantae</taxon>
        <taxon>Streptophyta</taxon>
        <taxon>Embryophyta</taxon>
        <taxon>Tracheophyta</taxon>
        <taxon>Spermatophyta</taxon>
        <taxon>Magnoliopsida</taxon>
        <taxon>Liliopsida</taxon>
        <taxon>Poales</taxon>
        <taxon>Poaceae</taxon>
        <taxon>PACMAD clade</taxon>
        <taxon>Arundinoideae</taxon>
        <taxon>Arundineae</taxon>
        <taxon>Arundo</taxon>
    </lineage>
</organism>
<feature type="region of interest" description="Disordered" evidence="1">
    <location>
        <begin position="1"/>
        <end position="22"/>
    </location>
</feature>
<evidence type="ECO:0000256" key="1">
    <source>
        <dbReference type="SAM" id="MobiDB-lite"/>
    </source>
</evidence>
<sequence length="22" mass="2595">MTGITYTRRRKKQQVLNDNKSG</sequence>
<reference evidence="2" key="1">
    <citation type="submission" date="2014-09" db="EMBL/GenBank/DDBJ databases">
        <authorList>
            <person name="Magalhaes I.L.F."/>
            <person name="Oliveira U."/>
            <person name="Santos F.R."/>
            <person name="Vidigal T.H.D.A."/>
            <person name="Brescovit A.D."/>
            <person name="Santos A.J."/>
        </authorList>
    </citation>
    <scope>NUCLEOTIDE SEQUENCE</scope>
    <source>
        <tissue evidence="2">Shoot tissue taken approximately 20 cm above the soil surface</tissue>
    </source>
</reference>
<accession>A0A0A9AC07</accession>
<dbReference type="AlphaFoldDB" id="A0A0A9AC07"/>
<reference evidence="2" key="2">
    <citation type="journal article" date="2015" name="Data Brief">
        <title>Shoot transcriptome of the giant reed, Arundo donax.</title>
        <authorList>
            <person name="Barrero R.A."/>
            <person name="Guerrero F.D."/>
            <person name="Moolhuijzen P."/>
            <person name="Goolsby J.A."/>
            <person name="Tidwell J."/>
            <person name="Bellgard S.E."/>
            <person name="Bellgard M.I."/>
        </authorList>
    </citation>
    <scope>NUCLEOTIDE SEQUENCE</scope>
    <source>
        <tissue evidence="2">Shoot tissue taken approximately 20 cm above the soil surface</tissue>
    </source>
</reference>
<evidence type="ECO:0000313" key="2">
    <source>
        <dbReference type="EMBL" id="JAD46530.1"/>
    </source>
</evidence>
<proteinExistence type="predicted"/>
<name>A0A0A9AC07_ARUDO</name>